<evidence type="ECO:0000313" key="3">
    <source>
        <dbReference type="Proteomes" id="UP000094385"/>
    </source>
</evidence>
<dbReference type="AlphaFoldDB" id="A0A1E3Q3T5"/>
<protein>
    <submittedName>
        <fullName evidence="2">Uncharacterized protein</fullName>
    </submittedName>
</protein>
<dbReference type="EMBL" id="KV454297">
    <property type="protein sequence ID" value="ODQ71822.1"/>
    <property type="molecule type" value="Genomic_DNA"/>
</dbReference>
<evidence type="ECO:0000313" key="2">
    <source>
        <dbReference type="EMBL" id="ODQ71822.1"/>
    </source>
</evidence>
<sequence>MNRDSADDSEADTNSEDNDSWYGRLMTDARGILDGSDSSDRLDSSNSSDAGNEDEDIATSDETGPVEEQKSWVQRCLEELFPIGSGGLAKAHMACAVSVADGSDPSMVPLFSREFMADEYTGQQAAFVPCGFNPAFGTFSGVKAPQCLDGTIDGIVRDTGRKNGNFEFVVFGSLSKGCLGCRLTSRPSWKSAGSG</sequence>
<gene>
    <name evidence="2" type="ORF">LIPSTDRAFT_106224</name>
</gene>
<organism evidence="2 3">
    <name type="scientific">Lipomyces starkeyi NRRL Y-11557</name>
    <dbReference type="NCBI Taxonomy" id="675824"/>
    <lineage>
        <taxon>Eukaryota</taxon>
        <taxon>Fungi</taxon>
        <taxon>Dikarya</taxon>
        <taxon>Ascomycota</taxon>
        <taxon>Saccharomycotina</taxon>
        <taxon>Lipomycetes</taxon>
        <taxon>Lipomycetales</taxon>
        <taxon>Lipomycetaceae</taxon>
        <taxon>Lipomyces</taxon>
    </lineage>
</organism>
<dbReference type="Proteomes" id="UP000094385">
    <property type="component" value="Unassembled WGS sequence"/>
</dbReference>
<feature type="compositionally biased region" description="Acidic residues" evidence="1">
    <location>
        <begin position="7"/>
        <end position="19"/>
    </location>
</feature>
<proteinExistence type="predicted"/>
<keyword evidence="3" id="KW-1185">Reference proteome</keyword>
<accession>A0A1E3Q3T5</accession>
<feature type="region of interest" description="Disordered" evidence="1">
    <location>
        <begin position="1"/>
        <end position="69"/>
    </location>
</feature>
<name>A0A1E3Q3T5_LIPST</name>
<evidence type="ECO:0000256" key="1">
    <source>
        <dbReference type="SAM" id="MobiDB-lite"/>
    </source>
</evidence>
<reference evidence="2 3" key="1">
    <citation type="journal article" date="2016" name="Proc. Natl. Acad. Sci. U.S.A.">
        <title>Comparative genomics of biotechnologically important yeasts.</title>
        <authorList>
            <person name="Riley R."/>
            <person name="Haridas S."/>
            <person name="Wolfe K.H."/>
            <person name="Lopes M.R."/>
            <person name="Hittinger C.T."/>
            <person name="Goeker M."/>
            <person name="Salamov A.A."/>
            <person name="Wisecaver J.H."/>
            <person name="Long T.M."/>
            <person name="Calvey C.H."/>
            <person name="Aerts A.L."/>
            <person name="Barry K.W."/>
            <person name="Choi C."/>
            <person name="Clum A."/>
            <person name="Coughlan A.Y."/>
            <person name="Deshpande S."/>
            <person name="Douglass A.P."/>
            <person name="Hanson S.J."/>
            <person name="Klenk H.-P."/>
            <person name="LaButti K.M."/>
            <person name="Lapidus A."/>
            <person name="Lindquist E.A."/>
            <person name="Lipzen A.M."/>
            <person name="Meier-Kolthoff J.P."/>
            <person name="Ohm R.A."/>
            <person name="Otillar R.P."/>
            <person name="Pangilinan J.L."/>
            <person name="Peng Y."/>
            <person name="Rokas A."/>
            <person name="Rosa C.A."/>
            <person name="Scheuner C."/>
            <person name="Sibirny A.A."/>
            <person name="Slot J.C."/>
            <person name="Stielow J.B."/>
            <person name="Sun H."/>
            <person name="Kurtzman C.P."/>
            <person name="Blackwell M."/>
            <person name="Grigoriev I.V."/>
            <person name="Jeffries T.W."/>
        </authorList>
    </citation>
    <scope>NUCLEOTIDE SEQUENCE [LARGE SCALE GENOMIC DNA]</scope>
    <source>
        <strain evidence="2 3">NRRL Y-11557</strain>
    </source>
</reference>